<dbReference type="GO" id="GO:0046872">
    <property type="term" value="F:metal ion binding"/>
    <property type="evidence" value="ECO:0007669"/>
    <property type="project" value="UniProtKB-KW"/>
</dbReference>
<evidence type="ECO:0000256" key="1">
    <source>
        <dbReference type="ARBA" id="ARBA00001947"/>
    </source>
</evidence>
<dbReference type="GO" id="GO:0005886">
    <property type="term" value="C:plasma membrane"/>
    <property type="evidence" value="ECO:0007669"/>
    <property type="project" value="UniProtKB-SubCell"/>
</dbReference>
<dbReference type="InterPro" id="IPR013369">
    <property type="entry name" value="T2SS_GspE"/>
</dbReference>
<keyword evidence="6" id="KW-1003">Cell membrane</keyword>
<evidence type="ECO:0000256" key="8">
    <source>
        <dbReference type="ARBA" id="ARBA00022723"/>
    </source>
</evidence>
<evidence type="ECO:0000256" key="11">
    <source>
        <dbReference type="ARBA" id="ARBA00022840"/>
    </source>
</evidence>
<dbReference type="InterPro" id="IPR037257">
    <property type="entry name" value="T2SS_E_N_sf"/>
</dbReference>
<dbReference type="CDD" id="cd01129">
    <property type="entry name" value="PulE-GspE-like"/>
    <property type="match status" value="1"/>
</dbReference>
<keyword evidence="12 16" id="KW-0653">Protein transport</keyword>
<comment type="function">
    <text evidence="2 16">ATPase component of the type II secretion system required for the energy-dependent secretion of extracellular factors such as proteases and toxins from the periplasm. Acts as a molecular motor to provide the energy that is required for assembly of the pseudopilus and the extrusion of substrates generated in the cytoplasm.</text>
</comment>
<proteinExistence type="inferred from homology"/>
<comment type="catalytic activity">
    <reaction evidence="15">
        <text>ATP + H2O + cellular proteinSide 1 = ADP + phosphate + cellular proteinSide 2.</text>
        <dbReference type="EC" id="7.4.2.8"/>
    </reaction>
</comment>
<evidence type="ECO:0000259" key="17">
    <source>
        <dbReference type="PROSITE" id="PS00662"/>
    </source>
</evidence>
<evidence type="ECO:0000256" key="3">
    <source>
        <dbReference type="ARBA" id="ARBA00004533"/>
    </source>
</evidence>
<evidence type="ECO:0000313" key="19">
    <source>
        <dbReference type="Proteomes" id="UP000242175"/>
    </source>
</evidence>
<dbReference type="GO" id="GO:0015628">
    <property type="term" value="P:protein secretion by the type II secretion system"/>
    <property type="evidence" value="ECO:0007669"/>
    <property type="project" value="UniProtKB-UniRule"/>
</dbReference>
<evidence type="ECO:0000256" key="9">
    <source>
        <dbReference type="ARBA" id="ARBA00022741"/>
    </source>
</evidence>
<dbReference type="PANTHER" id="PTHR30258:SF27">
    <property type="entry name" value="BACTERIOPHAGE ADSORPTION PROTEIN B-RELATED"/>
    <property type="match status" value="1"/>
</dbReference>
<dbReference type="Pfam" id="PF00437">
    <property type="entry name" value="T2SSE"/>
    <property type="match status" value="1"/>
</dbReference>
<dbReference type="SMART" id="SM00382">
    <property type="entry name" value="AAA"/>
    <property type="match status" value="1"/>
</dbReference>
<evidence type="ECO:0000256" key="14">
    <source>
        <dbReference type="ARBA" id="ARBA00023136"/>
    </source>
</evidence>
<dbReference type="AlphaFoldDB" id="A0A220VE48"/>
<dbReference type="Gene3D" id="3.30.450.90">
    <property type="match status" value="1"/>
</dbReference>
<feature type="domain" description="Bacterial type II secretion system protein E" evidence="17">
    <location>
        <begin position="309"/>
        <end position="323"/>
    </location>
</feature>
<dbReference type="FunFam" id="3.30.450.90:FF:000001">
    <property type="entry name" value="Type II secretion system ATPase GspE"/>
    <property type="match status" value="1"/>
</dbReference>
<comment type="cofactor">
    <cofactor evidence="1">
        <name>Zn(2+)</name>
        <dbReference type="ChEBI" id="CHEBI:29105"/>
    </cofactor>
</comment>
<dbReference type="OrthoDB" id="9804785at2"/>
<dbReference type="KEGG" id="pmai:CF386_03670"/>
<evidence type="ECO:0000313" key="18">
    <source>
        <dbReference type="EMBL" id="ASK78193.1"/>
    </source>
</evidence>
<comment type="similarity">
    <text evidence="4 16">Belongs to the GSP E family.</text>
</comment>
<organism evidence="18 19">
    <name type="scientific">Paraphotobacterium marinum</name>
    <dbReference type="NCBI Taxonomy" id="1755811"/>
    <lineage>
        <taxon>Bacteria</taxon>
        <taxon>Pseudomonadati</taxon>
        <taxon>Pseudomonadota</taxon>
        <taxon>Gammaproteobacteria</taxon>
        <taxon>Vibrionales</taxon>
        <taxon>Vibrionaceae</taxon>
        <taxon>Paraphotobacterium</taxon>
    </lineage>
</organism>
<keyword evidence="9 16" id="KW-0547">Nucleotide-binding</keyword>
<evidence type="ECO:0000256" key="7">
    <source>
        <dbReference type="ARBA" id="ARBA00022519"/>
    </source>
</evidence>
<keyword evidence="8" id="KW-0479">Metal-binding</keyword>
<evidence type="ECO:0000256" key="4">
    <source>
        <dbReference type="ARBA" id="ARBA00006611"/>
    </source>
</evidence>
<accession>A0A220VE48</accession>
<evidence type="ECO:0000256" key="10">
    <source>
        <dbReference type="ARBA" id="ARBA00022833"/>
    </source>
</evidence>
<dbReference type="Gene3D" id="3.40.50.300">
    <property type="entry name" value="P-loop containing nucleotide triphosphate hydrolases"/>
    <property type="match status" value="1"/>
</dbReference>
<keyword evidence="7" id="KW-0997">Cell inner membrane</keyword>
<protein>
    <recommendedName>
        <fullName evidence="16">Type II secretion system protein E</fullName>
        <shortName evidence="16">T2SS protein E</shortName>
    </recommendedName>
    <alternativeName>
        <fullName evidence="16">Type II traffic warden ATPase</fullName>
    </alternativeName>
</protein>
<dbReference type="GO" id="GO:0005524">
    <property type="term" value="F:ATP binding"/>
    <property type="evidence" value="ECO:0007669"/>
    <property type="project" value="UniProtKB-UniRule"/>
</dbReference>
<evidence type="ECO:0000256" key="16">
    <source>
        <dbReference type="RuleBase" id="RU366070"/>
    </source>
</evidence>
<dbReference type="Gene3D" id="3.30.300.160">
    <property type="entry name" value="Type II secretion system, protein E, N-terminal domain"/>
    <property type="match status" value="1"/>
</dbReference>
<dbReference type="InterPro" id="IPR003593">
    <property type="entry name" value="AAA+_ATPase"/>
</dbReference>
<sequence length="488" mass="54375">MTFHINYQQAKNLKLLFHNVDEKLILTYCSNLNLNIIQEINRVIVKDFEVKKITPEDFDELLSEVYQNGSDDSSSIIASIDDERQDIFSLVDDMPVAEDLLEGDDDAPIIKLINALLLEAINEKSSDIHIETHEDKINIRFRVDGVLKDVLKPNRKLSALLISRIKIMAKLDISEKRVPQDGRVSLLIGGKNVDVRVSSLPSSHGERIVLRLLDKSAIKLNLGSLGMTEENSQSFKDALLKPHGILLVTGPTGSGKSTTLYAGIQEINSNEKNIMTVEDPIEFDLNGINQTQVNSKVDMTFARGLRAILRQDPDVVLVGEIRDKETADVAIQASLTGHLVLSTLHTNTAVGAVTRLKDIGIPSFLISTSLLGVIAQRLVRTLCQHCKKPVEANYDQLKQLGKNNSDKVLIYQPLGCDKCNFKGYSGRTGIHEFFLNDPNISKLINDEADEQKIIEYIRQTHPSLQTDAVDKVLQGITSLEEILRVVRD</sequence>
<reference evidence="18 19" key="1">
    <citation type="journal article" date="2016" name="Int. J. Syst. Evol. Microbiol.">
        <title>Paraphotobacterium marinum gen. nov., sp. nov., a member of the family Vibrionaceae, isolated from surface seawater.</title>
        <authorList>
            <person name="Huang Z."/>
            <person name="Dong C."/>
            <person name="Shao Z."/>
        </authorList>
    </citation>
    <scope>NUCLEOTIDE SEQUENCE [LARGE SCALE GENOMIC DNA]</scope>
    <source>
        <strain evidence="18 19">NSCS20N07D</strain>
    </source>
</reference>
<evidence type="ECO:0000256" key="2">
    <source>
        <dbReference type="ARBA" id="ARBA00003288"/>
    </source>
</evidence>
<dbReference type="Pfam" id="PF22341">
    <property type="entry name" value="GSPE_N1E"/>
    <property type="match status" value="1"/>
</dbReference>
<dbReference type="PANTHER" id="PTHR30258">
    <property type="entry name" value="TYPE II SECRETION SYSTEM PROTEIN GSPE-RELATED"/>
    <property type="match status" value="1"/>
</dbReference>
<keyword evidence="19" id="KW-1185">Reference proteome</keyword>
<keyword evidence="14" id="KW-0472">Membrane</keyword>
<evidence type="ECO:0000256" key="13">
    <source>
        <dbReference type="ARBA" id="ARBA00022967"/>
    </source>
</evidence>
<dbReference type="SUPFAM" id="SSF52540">
    <property type="entry name" value="P-loop containing nucleoside triphosphate hydrolases"/>
    <property type="match status" value="1"/>
</dbReference>
<dbReference type="SUPFAM" id="SSF160246">
    <property type="entry name" value="EspE N-terminal domain-like"/>
    <property type="match status" value="1"/>
</dbReference>
<dbReference type="NCBIfam" id="TIGR02533">
    <property type="entry name" value="type_II_gspE"/>
    <property type="match status" value="1"/>
</dbReference>
<dbReference type="InterPro" id="IPR001482">
    <property type="entry name" value="T2SS/T4SS_dom"/>
</dbReference>
<dbReference type="RefSeq" id="WP_089073102.1">
    <property type="nucleotide sequence ID" value="NZ_CBCSAM010000010.1"/>
</dbReference>
<name>A0A220VE48_9GAMM</name>
<dbReference type="PROSITE" id="PS00662">
    <property type="entry name" value="T2SP_E"/>
    <property type="match status" value="1"/>
</dbReference>
<dbReference type="InterPro" id="IPR054757">
    <property type="entry name" value="GSPE_N1E"/>
</dbReference>
<evidence type="ECO:0000256" key="15">
    <source>
        <dbReference type="ARBA" id="ARBA00034006"/>
    </source>
</evidence>
<dbReference type="GO" id="GO:0008564">
    <property type="term" value="F:protein-exporting ATPase activity"/>
    <property type="evidence" value="ECO:0007669"/>
    <property type="project" value="UniProtKB-EC"/>
</dbReference>
<keyword evidence="11 16" id="KW-0067">ATP-binding</keyword>
<dbReference type="InterPro" id="IPR027417">
    <property type="entry name" value="P-loop_NTPase"/>
</dbReference>
<dbReference type="GO" id="GO:0016887">
    <property type="term" value="F:ATP hydrolysis activity"/>
    <property type="evidence" value="ECO:0007669"/>
    <property type="project" value="TreeGrafter"/>
</dbReference>
<dbReference type="FunFam" id="3.40.50.300:FF:000398">
    <property type="entry name" value="Type IV pilus assembly ATPase PilB"/>
    <property type="match status" value="1"/>
</dbReference>
<comment type="subcellular location">
    <subcellularLocation>
        <location evidence="3 16">Cell inner membrane</location>
    </subcellularLocation>
</comment>
<keyword evidence="5 16" id="KW-0813">Transport</keyword>
<dbReference type="EMBL" id="CP022355">
    <property type="protein sequence ID" value="ASK78193.1"/>
    <property type="molecule type" value="Genomic_DNA"/>
</dbReference>
<keyword evidence="13" id="KW-1278">Translocase</keyword>
<dbReference type="GO" id="GO:0015627">
    <property type="term" value="C:type II protein secretion system complex"/>
    <property type="evidence" value="ECO:0007669"/>
    <property type="project" value="UniProtKB-UniRule"/>
</dbReference>
<dbReference type="Proteomes" id="UP000242175">
    <property type="component" value="Chromosome large"/>
</dbReference>
<evidence type="ECO:0000256" key="6">
    <source>
        <dbReference type="ARBA" id="ARBA00022475"/>
    </source>
</evidence>
<gene>
    <name evidence="18" type="primary">gspE</name>
    <name evidence="18" type="ORF">CF386_03670</name>
</gene>
<evidence type="ECO:0000256" key="5">
    <source>
        <dbReference type="ARBA" id="ARBA00022448"/>
    </source>
</evidence>
<evidence type="ECO:0000256" key="12">
    <source>
        <dbReference type="ARBA" id="ARBA00022927"/>
    </source>
</evidence>
<keyword evidence="10" id="KW-0862">Zinc</keyword>